<dbReference type="Pfam" id="PF16486">
    <property type="entry name" value="ArgoN"/>
    <property type="match status" value="1"/>
</dbReference>
<dbReference type="Pfam" id="PF02170">
    <property type="entry name" value="PAZ"/>
    <property type="match status" value="1"/>
</dbReference>
<dbReference type="SUPFAM" id="SSF101690">
    <property type="entry name" value="PAZ domain"/>
    <property type="match status" value="1"/>
</dbReference>
<dbReference type="InterPro" id="IPR032472">
    <property type="entry name" value="ArgoL2"/>
</dbReference>
<dbReference type="FunFam" id="3.30.420.10:FF:000013">
    <property type="entry name" value="protein argonaute 10-like"/>
    <property type="match status" value="1"/>
</dbReference>
<dbReference type="GO" id="GO:0031047">
    <property type="term" value="P:regulatory ncRNA-mediated gene silencing"/>
    <property type="evidence" value="ECO:0007669"/>
    <property type="project" value="UniProtKB-KW"/>
</dbReference>
<dbReference type="Gene3D" id="3.40.50.2300">
    <property type="match status" value="1"/>
</dbReference>
<dbReference type="Gene3D" id="2.170.260.10">
    <property type="entry name" value="paz domain"/>
    <property type="match status" value="1"/>
</dbReference>
<dbReference type="InterPro" id="IPR014811">
    <property type="entry name" value="ArgoL1"/>
</dbReference>
<dbReference type="Proteomes" id="UP000324705">
    <property type="component" value="Chromosome 6A"/>
</dbReference>
<evidence type="ECO:0000259" key="4">
    <source>
        <dbReference type="PROSITE" id="PS50821"/>
    </source>
</evidence>
<dbReference type="InterPro" id="IPR036085">
    <property type="entry name" value="PAZ_dom_sf"/>
</dbReference>
<dbReference type="PROSITE" id="PS50822">
    <property type="entry name" value="PIWI"/>
    <property type="match status" value="1"/>
</dbReference>
<dbReference type="CDD" id="cd04657">
    <property type="entry name" value="Piwi_ago-like"/>
    <property type="match status" value="1"/>
</dbReference>
<feature type="compositionally biased region" description="Low complexity" evidence="3">
    <location>
        <begin position="1079"/>
        <end position="1092"/>
    </location>
</feature>
<dbReference type="InterPro" id="IPR036397">
    <property type="entry name" value="RNaseH_sf"/>
</dbReference>
<keyword evidence="2" id="KW-0943">RNA-mediated gene silencing</keyword>
<dbReference type="InterPro" id="IPR003165">
    <property type="entry name" value="Piwi"/>
</dbReference>
<dbReference type="Pfam" id="PF16487">
    <property type="entry name" value="ArgoMid"/>
    <property type="match status" value="1"/>
</dbReference>
<dbReference type="InterPro" id="IPR012337">
    <property type="entry name" value="RNaseH-like_sf"/>
</dbReference>
<proteinExistence type="inferred from homology"/>
<gene>
    <name evidence="6" type="ORF">TRITD_6Av1G162420</name>
</gene>
<accession>A0A9R1B1F0</accession>
<dbReference type="FunFam" id="3.40.50.2300:FF:000110">
    <property type="entry name" value="Argonaute 10"/>
    <property type="match status" value="1"/>
</dbReference>
<dbReference type="GO" id="GO:0003723">
    <property type="term" value="F:RNA binding"/>
    <property type="evidence" value="ECO:0007669"/>
    <property type="project" value="InterPro"/>
</dbReference>
<feature type="domain" description="Piwi" evidence="5">
    <location>
        <begin position="741"/>
        <end position="1063"/>
    </location>
</feature>
<dbReference type="EMBL" id="LT934121">
    <property type="protein sequence ID" value="VAI47966.1"/>
    <property type="molecule type" value="Genomic_DNA"/>
</dbReference>
<feature type="region of interest" description="Disordered" evidence="3">
    <location>
        <begin position="1068"/>
        <end position="1092"/>
    </location>
</feature>
<evidence type="ECO:0000256" key="2">
    <source>
        <dbReference type="ARBA" id="ARBA00023158"/>
    </source>
</evidence>
<evidence type="ECO:0000313" key="6">
    <source>
        <dbReference type="EMBL" id="VAI47966.1"/>
    </source>
</evidence>
<dbReference type="SMART" id="SM01163">
    <property type="entry name" value="DUF1785"/>
    <property type="match status" value="1"/>
</dbReference>
<dbReference type="SUPFAM" id="SSF53098">
    <property type="entry name" value="Ribonuclease H-like"/>
    <property type="match status" value="1"/>
</dbReference>
<protein>
    <submittedName>
        <fullName evidence="6">Uncharacterized protein</fullName>
    </submittedName>
</protein>
<organism evidence="6 7">
    <name type="scientific">Triticum turgidum subsp. durum</name>
    <name type="common">Durum wheat</name>
    <name type="synonym">Triticum durum</name>
    <dbReference type="NCBI Taxonomy" id="4567"/>
    <lineage>
        <taxon>Eukaryota</taxon>
        <taxon>Viridiplantae</taxon>
        <taxon>Streptophyta</taxon>
        <taxon>Embryophyta</taxon>
        <taxon>Tracheophyta</taxon>
        <taxon>Spermatophyta</taxon>
        <taxon>Magnoliopsida</taxon>
        <taxon>Liliopsida</taxon>
        <taxon>Poales</taxon>
        <taxon>Poaceae</taxon>
        <taxon>BOP clade</taxon>
        <taxon>Pooideae</taxon>
        <taxon>Triticodae</taxon>
        <taxon>Triticeae</taxon>
        <taxon>Triticinae</taxon>
        <taxon>Triticum</taxon>
    </lineage>
</organism>
<evidence type="ECO:0000313" key="7">
    <source>
        <dbReference type="Proteomes" id="UP000324705"/>
    </source>
</evidence>
<dbReference type="InterPro" id="IPR032473">
    <property type="entry name" value="Argonaute_Mid_dom"/>
</dbReference>
<dbReference type="Pfam" id="PF08699">
    <property type="entry name" value="ArgoL1"/>
    <property type="match status" value="1"/>
</dbReference>
<dbReference type="AlphaFoldDB" id="A0A9R1B1F0"/>
<dbReference type="Pfam" id="PF12764">
    <property type="entry name" value="Gly-rich_Ago1"/>
    <property type="match status" value="1"/>
</dbReference>
<reference evidence="6 7" key="1">
    <citation type="submission" date="2017-09" db="EMBL/GenBank/DDBJ databases">
        <authorList>
            <consortium name="International Durum Wheat Genome Sequencing Consortium (IDWGSC)"/>
            <person name="Milanesi L."/>
        </authorList>
    </citation>
    <scope>NUCLEOTIDE SEQUENCE [LARGE SCALE GENOMIC DNA]</scope>
    <source>
        <strain evidence="7">cv. Svevo</strain>
    </source>
</reference>
<feature type="compositionally biased region" description="Polar residues" evidence="3">
    <location>
        <begin position="219"/>
        <end position="236"/>
    </location>
</feature>
<name>A0A9R1B1F0_TRITD</name>
<dbReference type="InterPro" id="IPR032474">
    <property type="entry name" value="Argonaute_N"/>
</dbReference>
<dbReference type="PANTHER" id="PTHR22891">
    <property type="entry name" value="EUKARYOTIC TRANSLATION INITIATION FACTOR 2C"/>
    <property type="match status" value="1"/>
</dbReference>
<feature type="domain" description="PAZ" evidence="4">
    <location>
        <begin position="452"/>
        <end position="565"/>
    </location>
</feature>
<comment type="similarity">
    <text evidence="1">Belongs to the argonaute family. Ago subfamily.</text>
</comment>
<dbReference type="Pfam" id="PF16488">
    <property type="entry name" value="ArgoL2"/>
    <property type="match status" value="1"/>
</dbReference>
<dbReference type="SMART" id="SM00950">
    <property type="entry name" value="Piwi"/>
    <property type="match status" value="1"/>
</dbReference>
<evidence type="ECO:0000256" key="3">
    <source>
        <dbReference type="SAM" id="MobiDB-lite"/>
    </source>
</evidence>
<dbReference type="CDD" id="cd02846">
    <property type="entry name" value="PAZ_argonaute_like"/>
    <property type="match status" value="1"/>
</dbReference>
<dbReference type="InterPro" id="IPR024357">
    <property type="entry name" value="Argonaut_Gly-rich"/>
</dbReference>
<dbReference type="SMART" id="SM00949">
    <property type="entry name" value="PAZ"/>
    <property type="match status" value="1"/>
</dbReference>
<evidence type="ECO:0000256" key="1">
    <source>
        <dbReference type="ARBA" id="ARBA00008201"/>
    </source>
</evidence>
<dbReference type="FunFam" id="2.170.260.10:FF:000001">
    <property type="entry name" value="Protein argonaute-2"/>
    <property type="match status" value="1"/>
</dbReference>
<keyword evidence="7" id="KW-1185">Reference proteome</keyword>
<dbReference type="Gramene" id="TRITD6Av1G162420.4">
    <property type="protein sequence ID" value="TRITD6Av1G162420.4"/>
    <property type="gene ID" value="TRITD6Av1G162420"/>
</dbReference>
<feature type="region of interest" description="Disordered" evidence="3">
    <location>
        <begin position="54"/>
        <end position="169"/>
    </location>
</feature>
<dbReference type="PROSITE" id="PS50821">
    <property type="entry name" value="PAZ"/>
    <property type="match status" value="1"/>
</dbReference>
<dbReference type="InterPro" id="IPR003100">
    <property type="entry name" value="PAZ_dom"/>
</dbReference>
<sequence length="1114" mass="124193">MLIISRSLYSSLCLVIVLSVLILFILHLSMPASYCLNYLLHLAALTMVKNKRYTPPSARGSTETRSAPRTPGQDPSQRVERAQQHGGGGRLHANTQYSQQGGRGGGQHLSSGGHFQDPASHQPFGGPVKYQAHGYYGHGAPRQRGTPQPYHDGHRSGSHGRGVPATPSVTLPELHQAPQVQNQVPVLRPSPPETGSSSLHVEMNTGQVQLQFQQLDIPGQSSSRQGIQSAPSSTKSVRFPMRPGKGTFGSRCIVKANHFSAELPDKDLHQYDVSITPDIPSRGVNRAVIGQLVTLFRHSLLGGRLPAYDGRKSLYTAGPLPFTSRTFNIVLQDEDDKLGGAQVAQRREKHFTVAIKFAARADLHHLAMFLAGKQPDAPQEAIQVLDIVLRELPTARYSPVARSFYSPNLGRRQQLGDGLESWRGFYQSIRPTQMGLSLNIDMSSTAFIEPLPVIDFVAQLLNRNVSVRPLSDADRVKIKKALRGVKVEVTHRGNMRRKYRIFGLTSQATRELTFPIDDHGTVKTVLKYFQETYGFNIQHTTLPCLQVGNQQRPNFLPMEVCKIVEGQRYSKRLNEKQITALLKVTCQHPQQRELDILQTVNHNAYHEDPYAREFGIRIDERLASVEARVLPPPRLKYHDSGREKDVLPRIGQWNMRHKKMVNGGRVKEWICINFARNVQDSAARSFCRQLADMCEISGMDFSKDPLLPPLCTRAEHVERALRAHYRDAMNILKPLGRELDLLIAILPDNNGPLYGNLKRICETDLGLVSQCCLTKHVFKTTQQYLANVALKINVKVGGRNTVLVDALSRRIPLVSDRPTIIFGADVTHPHPGEDSSPSIAAVVASQDWPEVTKYAGLVSAQTRRQELIQDLFKVWQDPQRGTVNGGMVRELLLSFHRSTGQKPQRIIFYRDGVSEGQFYQVLLYELDAIRKACASLESNYQPPVTFVVVQKRHHTRLFANNHNDQRSVDTKSGNILPGTVVDSKICHPTEFDFYLCSHAGIQGTSRPAHYHVLWDENNFTADGLQTLTNNLCYTYARCTRSVSIVPPAYYAHLAAFRARFYMEPDTSDGGSVASGATTSRAPPGARGGSRAAGNVAVKPLPELKENVKRVMFYC</sequence>
<dbReference type="Pfam" id="PF02171">
    <property type="entry name" value="Piwi"/>
    <property type="match status" value="1"/>
</dbReference>
<dbReference type="InterPro" id="IPR045246">
    <property type="entry name" value="Piwi_ago-like"/>
</dbReference>
<evidence type="ECO:0000259" key="5">
    <source>
        <dbReference type="PROSITE" id="PS50822"/>
    </source>
</evidence>
<feature type="region of interest" description="Disordered" evidence="3">
    <location>
        <begin position="219"/>
        <end position="242"/>
    </location>
</feature>
<dbReference type="Gene3D" id="3.30.420.10">
    <property type="entry name" value="Ribonuclease H-like superfamily/Ribonuclease H"/>
    <property type="match status" value="1"/>
</dbReference>
<dbReference type="OMA" id="LAMFRYD"/>